<protein>
    <submittedName>
        <fullName evidence="3">DegV family protein</fullName>
    </submittedName>
</protein>
<dbReference type="Pfam" id="PF02645">
    <property type="entry name" value="DegV"/>
    <property type="match status" value="1"/>
</dbReference>
<dbReference type="InterPro" id="IPR003797">
    <property type="entry name" value="DegV"/>
</dbReference>
<dbReference type="AlphaFoldDB" id="A0A921LG31"/>
<dbReference type="GO" id="GO:0008289">
    <property type="term" value="F:lipid binding"/>
    <property type="evidence" value="ECO:0007669"/>
    <property type="project" value="UniProtKB-KW"/>
</dbReference>
<evidence type="ECO:0000256" key="1">
    <source>
        <dbReference type="ARBA" id="ARBA00003238"/>
    </source>
</evidence>
<dbReference type="Proteomes" id="UP000769156">
    <property type="component" value="Unassembled WGS sequence"/>
</dbReference>
<sequence>MADFVITTDSNSDVPEGFLVQHGIPVIPQYYMFGETVYGDEIKMEPSEFYETMRKGELPKSMANNPEVIREKFTKILKEGKDILHIAFSSALSGSCQNVQVAARDLMEDYPERKILVFDSLNASLGEGVSVMRAVQLKEEGRSMEEIYNILAEERAHVNVCFTVDDLHHLQRGGRVSKTTAVVGSMINIKPLLTVTSTGELKSDGTVRGRKKALKTLVTRMEQCLDTEHFGKDRPVAIVHGDCIDDALAVQEHVKELGFENVVINDVSPSIGTHAGPGVVGLIFYGKTVK</sequence>
<evidence type="ECO:0000313" key="3">
    <source>
        <dbReference type="EMBL" id="HJF94287.1"/>
    </source>
</evidence>
<dbReference type="InterPro" id="IPR050270">
    <property type="entry name" value="DegV_domain_contain"/>
</dbReference>
<evidence type="ECO:0000313" key="4">
    <source>
        <dbReference type="Proteomes" id="UP000769156"/>
    </source>
</evidence>
<accession>A0A921LG31</accession>
<dbReference type="PANTHER" id="PTHR33434:SF3">
    <property type="entry name" value="DEGV DOMAIN-CONTAINING PROTEIN YITS"/>
    <property type="match status" value="1"/>
</dbReference>
<dbReference type="EMBL" id="DYVY01000094">
    <property type="protein sequence ID" value="HJF94287.1"/>
    <property type="molecule type" value="Genomic_DNA"/>
</dbReference>
<organism evidence="3 4">
    <name type="scientific">Lachnoclostridium phocaeense</name>
    <dbReference type="NCBI Taxonomy" id="1871021"/>
    <lineage>
        <taxon>Bacteria</taxon>
        <taxon>Bacillati</taxon>
        <taxon>Bacillota</taxon>
        <taxon>Clostridia</taxon>
        <taxon>Lachnospirales</taxon>
        <taxon>Lachnospiraceae</taxon>
    </lineage>
</organism>
<dbReference type="NCBIfam" id="TIGR00762">
    <property type="entry name" value="DegV"/>
    <property type="match status" value="1"/>
</dbReference>
<gene>
    <name evidence="3" type="ORF">K8V82_05780</name>
</gene>
<reference evidence="3" key="2">
    <citation type="submission" date="2021-09" db="EMBL/GenBank/DDBJ databases">
        <authorList>
            <person name="Gilroy R."/>
        </authorList>
    </citation>
    <scope>NUCLEOTIDE SEQUENCE</scope>
    <source>
        <strain evidence="3">ChiSjej5B23-16112</strain>
    </source>
</reference>
<proteinExistence type="predicted"/>
<dbReference type="PANTHER" id="PTHR33434">
    <property type="entry name" value="DEGV DOMAIN-CONTAINING PROTEIN DR_1986-RELATED"/>
    <property type="match status" value="1"/>
</dbReference>
<reference evidence="3" key="1">
    <citation type="journal article" date="2021" name="PeerJ">
        <title>Extensive microbial diversity within the chicken gut microbiome revealed by metagenomics and culture.</title>
        <authorList>
            <person name="Gilroy R."/>
            <person name="Ravi A."/>
            <person name="Getino M."/>
            <person name="Pursley I."/>
            <person name="Horton D.L."/>
            <person name="Alikhan N.F."/>
            <person name="Baker D."/>
            <person name="Gharbi K."/>
            <person name="Hall N."/>
            <person name="Watson M."/>
            <person name="Adriaenssens E.M."/>
            <person name="Foster-Nyarko E."/>
            <person name="Jarju S."/>
            <person name="Secka A."/>
            <person name="Antonio M."/>
            <person name="Oren A."/>
            <person name="Chaudhuri R.R."/>
            <person name="La Ragione R."/>
            <person name="Hildebrand F."/>
            <person name="Pallen M.J."/>
        </authorList>
    </citation>
    <scope>NUCLEOTIDE SEQUENCE</scope>
    <source>
        <strain evidence="3">ChiSjej5B23-16112</strain>
    </source>
</reference>
<evidence type="ECO:0000256" key="2">
    <source>
        <dbReference type="ARBA" id="ARBA00023121"/>
    </source>
</evidence>
<keyword evidence="2" id="KW-0446">Lipid-binding</keyword>
<comment type="function">
    <text evidence="1">May bind long-chain fatty acids, such as palmitate, and may play a role in lipid transport or fatty acid metabolism.</text>
</comment>
<name>A0A921LG31_9FIRM</name>
<dbReference type="PROSITE" id="PS51482">
    <property type="entry name" value="DEGV"/>
    <property type="match status" value="1"/>
</dbReference>
<comment type="caution">
    <text evidence="3">The sequence shown here is derived from an EMBL/GenBank/DDBJ whole genome shotgun (WGS) entry which is preliminary data.</text>
</comment>